<proteinExistence type="predicted"/>
<dbReference type="CDD" id="cd07726">
    <property type="entry name" value="ST1585-like_MBL-fold"/>
    <property type="match status" value="1"/>
</dbReference>
<dbReference type="PANTHER" id="PTHR42951:SF22">
    <property type="entry name" value="METALLO BETA-LACTAMASE SUPERFAMILY LIPOPROTEIN"/>
    <property type="match status" value="1"/>
</dbReference>
<dbReference type="AlphaFoldDB" id="Q1MYS7"/>
<keyword evidence="3" id="KW-1185">Reference proteome</keyword>
<dbReference type="InterPro" id="IPR037482">
    <property type="entry name" value="ST1585_MBL-fold"/>
</dbReference>
<dbReference type="InterPro" id="IPR050855">
    <property type="entry name" value="NDM-1-like"/>
</dbReference>
<dbReference type="Gene3D" id="3.60.15.10">
    <property type="entry name" value="Ribonuclease Z/Hydroxyacylglutathione hydrolase-like"/>
    <property type="match status" value="1"/>
</dbReference>
<dbReference type="SUPFAM" id="SSF56281">
    <property type="entry name" value="Metallo-hydrolase/oxidoreductase"/>
    <property type="match status" value="1"/>
</dbReference>
<dbReference type="InterPro" id="IPR001279">
    <property type="entry name" value="Metallo-B-lactamas"/>
</dbReference>
<accession>Q1MYS7</accession>
<name>Q1MYS7_9GAMM</name>
<sequence length="321" mass="36489">MSAISLPGKVYCLDTGFQRKQMAACYAIESEGRWAIIETGTNDTVPLILAFLEQQAVSPEQVDFIIITHVHLDHAGGVGKLMESLGHAQLLVHEKGARHMIDPSKLQQGATAVYGEQEFQRTYGELLPVDERRVTVMKDNSDVILGLRRLHFIDTPGHADHHFCIFDEQTQGWFTGDTFGLAYKELDHNGKPFIIPTTTPVQFDPDKLKRSIQRLISYDPEVMYLTHFGEVHEPEKLSHQLFDQIDELVQIAQKYADLEESLQVEGIYRELMALLLRKLEHHGSGLSVEEQKKVLHSDVLLNAKGLFVYNKRQEKMLMAEN</sequence>
<evidence type="ECO:0000313" key="2">
    <source>
        <dbReference type="EMBL" id="EAT11129.1"/>
    </source>
</evidence>
<dbReference type="PANTHER" id="PTHR42951">
    <property type="entry name" value="METALLO-BETA-LACTAMASE DOMAIN-CONTAINING"/>
    <property type="match status" value="1"/>
</dbReference>
<gene>
    <name evidence="2" type="ORF">RED65_05024</name>
</gene>
<reference evidence="2 3" key="1">
    <citation type="submission" date="2006-03" db="EMBL/GenBank/DDBJ databases">
        <authorList>
            <person name="Pinhassi J."/>
            <person name="Pedros-Alio C."/>
            <person name="Ferriera S."/>
            <person name="Johnson J."/>
            <person name="Kravitz S."/>
            <person name="Halpern A."/>
            <person name="Remington K."/>
            <person name="Beeson K."/>
            <person name="Tran B."/>
            <person name="Rogers Y.-H."/>
            <person name="Friedman R."/>
            <person name="Venter J.C."/>
        </authorList>
    </citation>
    <scope>NUCLEOTIDE SEQUENCE [LARGE SCALE GENOMIC DNA]</scope>
    <source>
        <strain evidence="2 3">RED65</strain>
    </source>
</reference>
<dbReference type="Proteomes" id="UP000004263">
    <property type="component" value="Unassembled WGS sequence"/>
</dbReference>
<evidence type="ECO:0000259" key="1">
    <source>
        <dbReference type="SMART" id="SM00849"/>
    </source>
</evidence>
<dbReference type="SMART" id="SM00849">
    <property type="entry name" value="Lactamase_B"/>
    <property type="match status" value="1"/>
</dbReference>
<organism evidence="2 3">
    <name type="scientific">Bermanella marisrubri</name>
    <dbReference type="NCBI Taxonomy" id="207949"/>
    <lineage>
        <taxon>Bacteria</taxon>
        <taxon>Pseudomonadati</taxon>
        <taxon>Pseudomonadota</taxon>
        <taxon>Gammaproteobacteria</taxon>
        <taxon>Oceanospirillales</taxon>
        <taxon>Oceanospirillaceae</taxon>
        <taxon>Bermanella</taxon>
    </lineage>
</organism>
<dbReference type="EMBL" id="AAQH01000023">
    <property type="protein sequence ID" value="EAT11129.1"/>
    <property type="molecule type" value="Genomic_DNA"/>
</dbReference>
<feature type="domain" description="Metallo-beta-lactamase" evidence="1">
    <location>
        <begin position="22"/>
        <end position="227"/>
    </location>
</feature>
<dbReference type="HOGENOM" id="CLU_061385_1_0_6"/>
<dbReference type="InterPro" id="IPR036866">
    <property type="entry name" value="RibonucZ/Hydroxyglut_hydro"/>
</dbReference>
<dbReference type="OrthoDB" id="9815874at2"/>
<dbReference type="RefSeq" id="WP_007016731.1">
    <property type="nucleotide sequence ID" value="NZ_AAQH01000023.1"/>
</dbReference>
<comment type="caution">
    <text evidence="2">The sequence shown here is derived from an EMBL/GenBank/DDBJ whole genome shotgun (WGS) entry which is preliminary data.</text>
</comment>
<dbReference type="Pfam" id="PF00753">
    <property type="entry name" value="Lactamase_B"/>
    <property type="match status" value="1"/>
</dbReference>
<dbReference type="STRING" id="207949.RED65_05024"/>
<protein>
    <submittedName>
        <fullName evidence="2">Beta-lactamase related protein</fullName>
    </submittedName>
</protein>
<evidence type="ECO:0000313" key="3">
    <source>
        <dbReference type="Proteomes" id="UP000004263"/>
    </source>
</evidence>